<dbReference type="InterPro" id="IPR017850">
    <property type="entry name" value="Alkaline_phosphatase_core_sf"/>
</dbReference>
<comment type="pathway">
    <text evidence="3">Carbohydrate degradation.</text>
</comment>
<dbReference type="Gene3D" id="3.40.720.10">
    <property type="entry name" value="Alkaline Phosphatase, subunit A"/>
    <property type="match status" value="2"/>
</dbReference>
<comment type="function">
    <text evidence="2">Catalyzes the interconversion of 2-phosphoglycerate and 3-phosphoglycerate.</text>
</comment>
<dbReference type="NCBIfam" id="NF003104">
    <property type="entry name" value="PRK04024.1"/>
    <property type="match status" value="1"/>
</dbReference>
<evidence type="ECO:0000313" key="8">
    <source>
        <dbReference type="EMBL" id="OGK56755.1"/>
    </source>
</evidence>
<evidence type="ECO:0000256" key="1">
    <source>
        <dbReference type="ARBA" id="ARBA00000370"/>
    </source>
</evidence>
<keyword evidence="6" id="KW-0413">Isomerase</keyword>
<dbReference type="Pfam" id="PF10143">
    <property type="entry name" value="PhosphMutase"/>
    <property type="match status" value="1"/>
</dbReference>
<dbReference type="AlphaFoldDB" id="A0A1F7JMB6"/>
<evidence type="ECO:0000313" key="9">
    <source>
        <dbReference type="Proteomes" id="UP000176376"/>
    </source>
</evidence>
<dbReference type="Pfam" id="PF01676">
    <property type="entry name" value="Metalloenzyme"/>
    <property type="match status" value="1"/>
</dbReference>
<dbReference type="NCBIfam" id="TIGR00306">
    <property type="entry name" value="apgM"/>
    <property type="match status" value="1"/>
</dbReference>
<evidence type="ECO:0000256" key="5">
    <source>
        <dbReference type="ARBA" id="ARBA00023152"/>
    </source>
</evidence>
<proteinExistence type="inferred from homology"/>
<keyword evidence="5" id="KW-0324">Glycolysis</keyword>
<evidence type="ECO:0000259" key="7">
    <source>
        <dbReference type="Pfam" id="PF01676"/>
    </source>
</evidence>
<dbReference type="InterPro" id="IPR006124">
    <property type="entry name" value="Metalloenzyme"/>
</dbReference>
<dbReference type="InterPro" id="IPR023665">
    <property type="entry name" value="ApgAM_prokaryotes"/>
</dbReference>
<dbReference type="Proteomes" id="UP000176376">
    <property type="component" value="Unassembled WGS sequence"/>
</dbReference>
<sequence length="410" mass="45238">MSHRIIFIVFDGLGDRPIPALNNLTPLEAAQTPNLDALAKIGINGLIHTIERSIRPGSDVAHLSLFGYDPRKYYRGRGPFEAAGIGMILKPGDIAFRGNVSTQNEKGIIIDRRAGRIDSVENLAKSINNLKIDDVTVHAKAGVGHRIAIVLRGLNLSDEITDTDPHHLNSTILNSRPKNDTKQAKKTADIVNQLTQKVNQIFAIHPVNENRRRNKLPEANCLLLRGAGIMTDFPPFKEKYGFNACCIAGGGLYKGIARILGMDIIEVKGATGKPKTNPKSKIQSLIENFDNYDFFFIHFKGADTCAEDGDYLGKKEYLEYVDKELSPVVKYVYKNQALCIVTGDHSTSSRLKSHTADEVPVLVAGLDVRVDDVFKMGERSAQRGGLGHIDGRHLMRYIDNIVGKEPLYGN</sequence>
<protein>
    <recommendedName>
        <fullName evidence="7">Metalloenzyme domain-containing protein</fullName>
    </recommendedName>
</protein>
<comment type="caution">
    <text evidence="8">The sequence shown here is derived from an EMBL/GenBank/DDBJ whole genome shotgun (WGS) entry which is preliminary data.</text>
</comment>
<dbReference type="GO" id="GO:0004619">
    <property type="term" value="F:phosphoglycerate mutase activity"/>
    <property type="evidence" value="ECO:0007669"/>
    <property type="project" value="UniProtKB-EC"/>
</dbReference>
<feature type="domain" description="Metalloenzyme" evidence="7">
    <location>
        <begin position="4"/>
        <end position="395"/>
    </location>
</feature>
<dbReference type="PANTHER" id="PTHR31209:SF0">
    <property type="entry name" value="METALLOENZYME DOMAIN-CONTAINING PROTEIN"/>
    <property type="match status" value="1"/>
</dbReference>
<evidence type="ECO:0000256" key="2">
    <source>
        <dbReference type="ARBA" id="ARBA00002315"/>
    </source>
</evidence>
<reference evidence="8 9" key="1">
    <citation type="journal article" date="2016" name="Nat. Commun.">
        <title>Thousands of microbial genomes shed light on interconnected biogeochemical processes in an aquifer system.</title>
        <authorList>
            <person name="Anantharaman K."/>
            <person name="Brown C.T."/>
            <person name="Hug L.A."/>
            <person name="Sharon I."/>
            <person name="Castelle C.J."/>
            <person name="Probst A.J."/>
            <person name="Thomas B.C."/>
            <person name="Singh A."/>
            <person name="Wilkins M.J."/>
            <person name="Karaoz U."/>
            <person name="Brodie E.L."/>
            <person name="Williams K.H."/>
            <person name="Hubbard S.S."/>
            <person name="Banfield J.F."/>
        </authorList>
    </citation>
    <scope>NUCLEOTIDE SEQUENCE [LARGE SCALE GENOMIC DNA]</scope>
</reference>
<dbReference type="SUPFAM" id="SSF53649">
    <property type="entry name" value="Alkaline phosphatase-like"/>
    <property type="match status" value="1"/>
</dbReference>
<dbReference type="PIRSF" id="PIRSF006392">
    <property type="entry name" value="IPGAM_arch"/>
    <property type="match status" value="1"/>
</dbReference>
<dbReference type="STRING" id="1802074.A3J15_02345"/>
<dbReference type="InterPro" id="IPR004456">
    <property type="entry name" value="Pglycerate_mutase_ApgM"/>
</dbReference>
<comment type="similarity">
    <text evidence="4">Belongs to the BPG-independent phosphoglycerate mutase family. A-PGAM subfamily.</text>
</comment>
<dbReference type="HAMAP" id="MF_01402_A">
    <property type="entry name" value="ApgM_A"/>
    <property type="match status" value="1"/>
</dbReference>
<evidence type="ECO:0000256" key="4">
    <source>
        <dbReference type="ARBA" id="ARBA00005524"/>
    </source>
</evidence>
<dbReference type="GO" id="GO:0046872">
    <property type="term" value="F:metal ion binding"/>
    <property type="evidence" value="ECO:0007669"/>
    <property type="project" value="InterPro"/>
</dbReference>
<accession>A0A1F7JMB6</accession>
<evidence type="ECO:0000256" key="3">
    <source>
        <dbReference type="ARBA" id="ARBA00004921"/>
    </source>
</evidence>
<evidence type="ECO:0000256" key="6">
    <source>
        <dbReference type="ARBA" id="ARBA00023235"/>
    </source>
</evidence>
<dbReference type="PANTHER" id="PTHR31209">
    <property type="entry name" value="COFACTOR-INDEPENDENT PHOSPHOGLYCERATE MUTASE"/>
    <property type="match status" value="1"/>
</dbReference>
<dbReference type="EMBL" id="MGAY01000025">
    <property type="protein sequence ID" value="OGK56755.1"/>
    <property type="molecule type" value="Genomic_DNA"/>
</dbReference>
<comment type="catalytic activity">
    <reaction evidence="1">
        <text>(2R)-2-phosphoglycerate = (2R)-3-phosphoglycerate</text>
        <dbReference type="Rhea" id="RHEA:15901"/>
        <dbReference type="ChEBI" id="CHEBI:58272"/>
        <dbReference type="ChEBI" id="CHEBI:58289"/>
        <dbReference type="EC" id="5.4.2.12"/>
    </reaction>
</comment>
<dbReference type="CDD" id="cd16011">
    <property type="entry name" value="iPGM_like"/>
    <property type="match status" value="1"/>
</dbReference>
<organism evidence="8 9">
    <name type="scientific">Candidatus Roizmanbacteria bacterium RIFCSPLOWO2_02_FULL_38_10</name>
    <dbReference type="NCBI Taxonomy" id="1802074"/>
    <lineage>
        <taxon>Bacteria</taxon>
        <taxon>Candidatus Roizmaniibacteriota</taxon>
    </lineage>
</organism>
<name>A0A1F7JMB6_9BACT</name>
<gene>
    <name evidence="8" type="ORF">A3J15_02345</name>
</gene>
<dbReference type="GO" id="GO:0006096">
    <property type="term" value="P:glycolytic process"/>
    <property type="evidence" value="ECO:0007669"/>
    <property type="project" value="UniProtKB-KW"/>
</dbReference>